<evidence type="ECO:0000256" key="4">
    <source>
        <dbReference type="ARBA" id="ARBA00022723"/>
    </source>
</evidence>
<dbReference type="CDD" id="cd01040">
    <property type="entry name" value="Mb-like"/>
    <property type="match status" value="2"/>
</dbReference>
<dbReference type="InterPro" id="IPR000971">
    <property type="entry name" value="Globin"/>
</dbReference>
<proteinExistence type="evidence at transcript level"/>
<keyword evidence="3 6" id="KW-0561">Oxygen transport</keyword>
<keyword evidence="5" id="KW-0408">Iron</keyword>
<dbReference type="PANTHER" id="PTHR47217">
    <property type="entry name" value="GLOBIN-LIKE PROTEIN"/>
    <property type="match status" value="1"/>
</dbReference>
<dbReference type="InterPro" id="IPR044399">
    <property type="entry name" value="Mb-like_M"/>
</dbReference>
<protein>
    <submittedName>
        <fullName evidence="8">Hemoglobin (2 domain)</fullName>
    </submittedName>
</protein>
<dbReference type="GO" id="GO:0005344">
    <property type="term" value="F:oxygen carrier activity"/>
    <property type="evidence" value="ECO:0007669"/>
    <property type="project" value="UniProtKB-KW"/>
</dbReference>
<feature type="domain" description="Globin" evidence="7">
    <location>
        <begin position="164"/>
        <end position="309"/>
    </location>
</feature>
<reference evidence="8" key="2">
    <citation type="submission" date="1995-06" db="EMBL/GenBank/DDBJ databases">
        <title>.</title>
        <authorList>
            <person name="Suzuki T."/>
        </authorList>
    </citation>
    <scope>NUCLEOTIDE SEQUENCE</scope>
</reference>
<dbReference type="GO" id="GO:0019825">
    <property type="term" value="F:oxygen binding"/>
    <property type="evidence" value="ECO:0007669"/>
    <property type="project" value="InterPro"/>
</dbReference>
<dbReference type="PROSITE" id="PS01033">
    <property type="entry name" value="GLOBIN"/>
    <property type="match status" value="2"/>
</dbReference>
<keyword evidence="1 6" id="KW-0813">Transport</keyword>
<dbReference type="EMBL" id="D58417">
    <property type="protein sequence ID" value="BAA09588.1"/>
    <property type="molecule type" value="mRNA"/>
</dbReference>
<dbReference type="GO" id="GO:0046872">
    <property type="term" value="F:metal ion binding"/>
    <property type="evidence" value="ECO:0007669"/>
    <property type="project" value="UniProtKB-KW"/>
</dbReference>
<dbReference type="InterPro" id="IPR009050">
    <property type="entry name" value="Globin-like_sf"/>
</dbReference>
<evidence type="ECO:0000256" key="1">
    <source>
        <dbReference type="ARBA" id="ARBA00022448"/>
    </source>
</evidence>
<dbReference type="InterPro" id="IPR012292">
    <property type="entry name" value="Globin/Proto"/>
</dbReference>
<sequence>MSVEDKIEEVTQPANKNLIRSTWNVMAGDRGNGVELMGLLFQRAPESKIDFKRLGDVSAENIKYNRKLNGHGITLWYALMNFVDQLDNKKNLEDVCRKFGVNHVTRGVLDVKFGWIKEPLAELLRRKCGNDCDDAIQAWWKLIDVICAVLKEHKMGVTERIEEVTQPANKGLIRETWNIVAGDRKNGVELMALLFEMAPDSKKEFRRLGDVSPANIPNNRKLNGHGITLWYALANFVDQLDNKTDLEDVCRKFAVNHVLRGVLDVKFAWIKEPLAELLKRKCGQRCTEKHVKAWWKLIDVVCAVLEEHK</sequence>
<evidence type="ECO:0000256" key="6">
    <source>
        <dbReference type="RuleBase" id="RU000356"/>
    </source>
</evidence>
<name>Q17153_9BIVA</name>
<evidence type="ECO:0000256" key="5">
    <source>
        <dbReference type="ARBA" id="ARBA00023004"/>
    </source>
</evidence>
<reference evidence="8" key="1">
    <citation type="journal article" date="1995" name="J. Protein Chem.">
        <title>Two-domain hemoglobin from the blood clam, Barbatia lima. The cDNA-derived amino acid sequence.</title>
        <authorList>
            <person name="Suzuki T."/>
            <person name="Arita T."/>
        </authorList>
    </citation>
    <scope>NUCLEOTIDE SEQUENCE</scope>
</reference>
<feature type="domain" description="Globin" evidence="7">
    <location>
        <begin position="10"/>
        <end position="155"/>
    </location>
</feature>
<evidence type="ECO:0000313" key="8">
    <source>
        <dbReference type="EMBL" id="BAA09588.1"/>
    </source>
</evidence>
<organism evidence="8">
    <name type="scientific">Barbatia trapezina</name>
    <dbReference type="NCBI Taxonomy" id="2784309"/>
    <lineage>
        <taxon>Eukaryota</taxon>
        <taxon>Metazoa</taxon>
        <taxon>Spiralia</taxon>
        <taxon>Lophotrochozoa</taxon>
        <taxon>Mollusca</taxon>
        <taxon>Bivalvia</taxon>
        <taxon>Autobranchia</taxon>
        <taxon>Pteriomorphia</taxon>
        <taxon>Arcoida</taxon>
        <taxon>Arcoidea</taxon>
        <taxon>Arcidae</taxon>
        <taxon>Barbatia</taxon>
    </lineage>
</organism>
<keyword evidence="4" id="KW-0479">Metal-binding</keyword>
<evidence type="ECO:0000256" key="3">
    <source>
        <dbReference type="ARBA" id="ARBA00022621"/>
    </source>
</evidence>
<dbReference type="SUPFAM" id="SSF46458">
    <property type="entry name" value="Globin-like"/>
    <property type="match status" value="2"/>
</dbReference>
<dbReference type="SMR" id="Q17153"/>
<dbReference type="GO" id="GO:0020037">
    <property type="term" value="F:heme binding"/>
    <property type="evidence" value="ECO:0007669"/>
    <property type="project" value="InterPro"/>
</dbReference>
<evidence type="ECO:0000259" key="7">
    <source>
        <dbReference type="PROSITE" id="PS01033"/>
    </source>
</evidence>
<dbReference type="Pfam" id="PF00042">
    <property type="entry name" value="Globin"/>
    <property type="match status" value="2"/>
</dbReference>
<dbReference type="PANTHER" id="PTHR47217:SF1">
    <property type="entry name" value="GLOBIN-LIKE PROTEIN"/>
    <property type="match status" value="1"/>
</dbReference>
<dbReference type="Gene3D" id="1.10.490.10">
    <property type="entry name" value="Globins"/>
    <property type="match status" value="2"/>
</dbReference>
<comment type="similarity">
    <text evidence="6">Belongs to the globin family.</text>
</comment>
<accession>Q17153</accession>
<dbReference type="AlphaFoldDB" id="Q17153"/>
<evidence type="ECO:0000256" key="2">
    <source>
        <dbReference type="ARBA" id="ARBA00022617"/>
    </source>
</evidence>
<keyword evidence="2 6" id="KW-0349">Heme</keyword>